<dbReference type="AlphaFoldDB" id="A0A182QFY5"/>
<reference evidence="1" key="2">
    <citation type="submission" date="2020-05" db="UniProtKB">
        <authorList>
            <consortium name="EnsemblMetazoa"/>
        </authorList>
    </citation>
    <scope>IDENTIFICATION</scope>
    <source>
        <strain evidence="1">FAR1</strain>
    </source>
</reference>
<reference evidence="2" key="1">
    <citation type="submission" date="2014-01" db="EMBL/GenBank/DDBJ databases">
        <title>The Genome Sequence of Anopheles farauti FAR1 (V2).</title>
        <authorList>
            <consortium name="The Broad Institute Genomics Platform"/>
            <person name="Neafsey D.E."/>
            <person name="Besansky N."/>
            <person name="Howell P."/>
            <person name="Walton C."/>
            <person name="Young S.K."/>
            <person name="Zeng Q."/>
            <person name="Gargeya S."/>
            <person name="Fitzgerald M."/>
            <person name="Haas B."/>
            <person name="Abouelleil A."/>
            <person name="Allen A.W."/>
            <person name="Alvarado L."/>
            <person name="Arachchi H.M."/>
            <person name="Berlin A.M."/>
            <person name="Chapman S.B."/>
            <person name="Gainer-Dewar J."/>
            <person name="Goldberg J."/>
            <person name="Griggs A."/>
            <person name="Gujja S."/>
            <person name="Hansen M."/>
            <person name="Howarth C."/>
            <person name="Imamovic A."/>
            <person name="Ireland A."/>
            <person name="Larimer J."/>
            <person name="McCowan C."/>
            <person name="Murphy C."/>
            <person name="Pearson M."/>
            <person name="Poon T.W."/>
            <person name="Priest M."/>
            <person name="Roberts A."/>
            <person name="Saif S."/>
            <person name="Shea T."/>
            <person name="Sisk P."/>
            <person name="Sykes S."/>
            <person name="Wortman J."/>
            <person name="Nusbaum C."/>
            <person name="Birren B."/>
        </authorList>
    </citation>
    <scope>NUCLEOTIDE SEQUENCE [LARGE SCALE GENOMIC DNA]</scope>
    <source>
        <strain evidence="2">FAR1</strain>
    </source>
</reference>
<sequence length="102" mass="11506">MVQQRNRIDRNKQCAPRYLLRGTSSITSSPFAPNDLWLLLLLILALLLLLLHASIGDRSPCSNIIIKIMLLHRLPPGVGLHLPARGLAMVPITSHRKPYRIR</sequence>
<dbReference type="EMBL" id="AXCN02001155">
    <property type="status" value="NOT_ANNOTATED_CDS"/>
    <property type="molecule type" value="Genomic_DNA"/>
</dbReference>
<dbReference type="EnsemblMetazoa" id="AFAF009395-RA">
    <property type="protein sequence ID" value="AFAF009395-PA"/>
    <property type="gene ID" value="AFAF009395"/>
</dbReference>
<dbReference type="VEuPathDB" id="VectorBase:AFAF009395"/>
<evidence type="ECO:0000313" key="1">
    <source>
        <dbReference type="EnsemblMetazoa" id="AFAF009395-PA"/>
    </source>
</evidence>
<proteinExistence type="predicted"/>
<organism evidence="1 2">
    <name type="scientific">Anopheles farauti</name>
    <dbReference type="NCBI Taxonomy" id="69004"/>
    <lineage>
        <taxon>Eukaryota</taxon>
        <taxon>Metazoa</taxon>
        <taxon>Ecdysozoa</taxon>
        <taxon>Arthropoda</taxon>
        <taxon>Hexapoda</taxon>
        <taxon>Insecta</taxon>
        <taxon>Pterygota</taxon>
        <taxon>Neoptera</taxon>
        <taxon>Endopterygota</taxon>
        <taxon>Diptera</taxon>
        <taxon>Nematocera</taxon>
        <taxon>Culicoidea</taxon>
        <taxon>Culicidae</taxon>
        <taxon>Anophelinae</taxon>
        <taxon>Anopheles</taxon>
    </lineage>
</organism>
<dbReference type="Proteomes" id="UP000075886">
    <property type="component" value="Unassembled WGS sequence"/>
</dbReference>
<evidence type="ECO:0000313" key="2">
    <source>
        <dbReference type="Proteomes" id="UP000075886"/>
    </source>
</evidence>
<keyword evidence="2" id="KW-1185">Reference proteome</keyword>
<name>A0A182QFY5_9DIPT</name>
<accession>A0A182QFY5</accession>
<protein>
    <submittedName>
        <fullName evidence="1">Uncharacterized protein</fullName>
    </submittedName>
</protein>